<reference evidence="7" key="1">
    <citation type="submission" date="2018-05" db="EMBL/GenBank/DDBJ databases">
        <authorList>
            <person name="Lanie J.A."/>
            <person name="Ng W.-L."/>
            <person name="Kazmierczak K.M."/>
            <person name="Andrzejewski T.M."/>
            <person name="Davidsen T.M."/>
            <person name="Wayne K.J."/>
            <person name="Tettelin H."/>
            <person name="Glass J.I."/>
            <person name="Rusch D."/>
            <person name="Podicherti R."/>
            <person name="Tsui H.-C.T."/>
            <person name="Winkler M.E."/>
        </authorList>
    </citation>
    <scope>NUCLEOTIDE SEQUENCE</scope>
</reference>
<gene>
    <name evidence="7" type="ORF">METZ01_LOCUS253581</name>
</gene>
<evidence type="ECO:0000256" key="5">
    <source>
        <dbReference type="ARBA" id="ARBA00022694"/>
    </source>
</evidence>
<sequence>VAATPESLGADLHVVLVEPEIHGNTGSSGRTCLAAGAQLHLVEPLGFSLDDARVKRAGLDYWPRVNPLVWPDWELLENKLPEFGEPFFFSSEGTRDYWDVLFPPRTVLVFGCESDGLPLGIRQSHNAQILRLPMVDPQLRSLNLANSVAVVLYEVLRQRHRALNSKR</sequence>
<keyword evidence="5" id="KW-0819">tRNA processing</keyword>
<dbReference type="InterPro" id="IPR016914">
    <property type="entry name" value="TrmL"/>
</dbReference>
<evidence type="ECO:0000256" key="2">
    <source>
        <dbReference type="ARBA" id="ARBA00022603"/>
    </source>
</evidence>
<evidence type="ECO:0000256" key="4">
    <source>
        <dbReference type="ARBA" id="ARBA00022691"/>
    </source>
</evidence>
<keyword evidence="4" id="KW-0949">S-adenosyl-L-methionine</keyword>
<protein>
    <recommendedName>
        <fullName evidence="6">tRNA/rRNA methyltransferase SpoU type domain-containing protein</fullName>
    </recommendedName>
</protein>
<organism evidence="7">
    <name type="scientific">marine metagenome</name>
    <dbReference type="NCBI Taxonomy" id="408172"/>
    <lineage>
        <taxon>unclassified sequences</taxon>
        <taxon>metagenomes</taxon>
        <taxon>ecological metagenomes</taxon>
    </lineage>
</organism>
<feature type="non-terminal residue" evidence="7">
    <location>
        <position position="1"/>
    </location>
</feature>
<dbReference type="EMBL" id="UINC01068248">
    <property type="protein sequence ID" value="SVC00727.1"/>
    <property type="molecule type" value="Genomic_DNA"/>
</dbReference>
<evidence type="ECO:0000256" key="1">
    <source>
        <dbReference type="ARBA" id="ARBA00022490"/>
    </source>
</evidence>
<name>A0A382INE3_9ZZZZ</name>
<feature type="domain" description="tRNA/rRNA methyltransferase SpoU type" evidence="6">
    <location>
        <begin position="12"/>
        <end position="153"/>
    </location>
</feature>
<evidence type="ECO:0000259" key="6">
    <source>
        <dbReference type="Pfam" id="PF00588"/>
    </source>
</evidence>
<dbReference type="PANTHER" id="PTHR42971:SF1">
    <property type="entry name" value="TRNA (CYTIDINE(34)-2'-O)-METHYLTRANSFERASE"/>
    <property type="match status" value="1"/>
</dbReference>
<dbReference type="InterPro" id="IPR029028">
    <property type="entry name" value="Alpha/beta_knot_MTases"/>
</dbReference>
<keyword evidence="3" id="KW-0808">Transferase</keyword>
<dbReference type="SUPFAM" id="SSF75217">
    <property type="entry name" value="alpha/beta knot"/>
    <property type="match status" value="1"/>
</dbReference>
<dbReference type="Pfam" id="PF00588">
    <property type="entry name" value="SpoU_methylase"/>
    <property type="match status" value="1"/>
</dbReference>
<dbReference type="InterPro" id="IPR029026">
    <property type="entry name" value="tRNA_m1G_MTases_N"/>
</dbReference>
<keyword evidence="1" id="KW-0963">Cytoplasm</keyword>
<dbReference type="AlphaFoldDB" id="A0A382INE3"/>
<dbReference type="PANTHER" id="PTHR42971">
    <property type="entry name" value="TRNA (CYTIDINE(34)-2'-O)-METHYLTRANSFERASE"/>
    <property type="match status" value="1"/>
</dbReference>
<proteinExistence type="inferred from homology"/>
<dbReference type="HAMAP" id="MF_01885">
    <property type="entry name" value="tRNA_methyltr_TrmL"/>
    <property type="match status" value="1"/>
</dbReference>
<evidence type="ECO:0000256" key="3">
    <source>
        <dbReference type="ARBA" id="ARBA00022679"/>
    </source>
</evidence>
<dbReference type="Gene3D" id="3.40.1280.10">
    <property type="match status" value="1"/>
</dbReference>
<dbReference type="PIRSF" id="PIRSF029256">
    <property type="entry name" value="SpoU_TrmH_prd"/>
    <property type="match status" value="1"/>
</dbReference>
<evidence type="ECO:0000313" key="7">
    <source>
        <dbReference type="EMBL" id="SVC00727.1"/>
    </source>
</evidence>
<dbReference type="GO" id="GO:0003723">
    <property type="term" value="F:RNA binding"/>
    <property type="evidence" value="ECO:0007669"/>
    <property type="project" value="InterPro"/>
</dbReference>
<dbReference type="GO" id="GO:0008173">
    <property type="term" value="F:RNA methyltransferase activity"/>
    <property type="evidence" value="ECO:0007669"/>
    <property type="project" value="InterPro"/>
</dbReference>
<keyword evidence="2" id="KW-0489">Methyltransferase</keyword>
<dbReference type="CDD" id="cd18094">
    <property type="entry name" value="SpoU-like_TrmL"/>
    <property type="match status" value="1"/>
</dbReference>
<dbReference type="InterPro" id="IPR001537">
    <property type="entry name" value="SpoU_MeTrfase"/>
</dbReference>
<accession>A0A382INE3</accession>
<dbReference type="GO" id="GO:0002130">
    <property type="term" value="P:wobble position ribose methylation"/>
    <property type="evidence" value="ECO:0007669"/>
    <property type="project" value="TreeGrafter"/>
</dbReference>